<protein>
    <submittedName>
        <fullName evidence="1">Uncharacterized protein</fullName>
    </submittedName>
</protein>
<reference evidence="1" key="1">
    <citation type="submission" date="2023-02" db="EMBL/GenBank/DDBJ databases">
        <title>Actinomadura rubrobrunea NBRC 14622.</title>
        <authorList>
            <person name="Ichikawa N."/>
            <person name="Sato H."/>
            <person name="Tonouchi N."/>
        </authorList>
    </citation>
    <scope>NUCLEOTIDE SEQUENCE</scope>
    <source>
        <strain evidence="1">NBRC 14622</strain>
    </source>
</reference>
<sequence length="138" mass="15144">MAPAIDVHGATLVVGVPSSNGLSDQRKPHLEVDHMTGTRRNSAIERLSVLRGALTDTNLQVISDFESETPRLTVINCDLQNDDGSPLLTEIITVRQINDRLVYCWTQGDPICDASASDRAYEMIRKALTVEDAPPVCR</sequence>
<dbReference type="EMBL" id="BSRZ01000032">
    <property type="protein sequence ID" value="GLW67669.1"/>
    <property type="molecule type" value="Genomic_DNA"/>
</dbReference>
<organism evidence="1 2">
    <name type="scientific">Actinomadura rubrobrunea</name>
    <dbReference type="NCBI Taxonomy" id="115335"/>
    <lineage>
        <taxon>Bacteria</taxon>
        <taxon>Bacillati</taxon>
        <taxon>Actinomycetota</taxon>
        <taxon>Actinomycetes</taxon>
        <taxon>Streptosporangiales</taxon>
        <taxon>Thermomonosporaceae</taxon>
        <taxon>Actinomadura</taxon>
    </lineage>
</organism>
<accession>A0A9W6UXS7</accession>
<dbReference type="AlphaFoldDB" id="A0A9W6UXS7"/>
<evidence type="ECO:0000313" key="2">
    <source>
        <dbReference type="Proteomes" id="UP001165124"/>
    </source>
</evidence>
<comment type="caution">
    <text evidence="1">The sequence shown here is derived from an EMBL/GenBank/DDBJ whole genome shotgun (WGS) entry which is preliminary data.</text>
</comment>
<dbReference type="Proteomes" id="UP001165124">
    <property type="component" value="Unassembled WGS sequence"/>
</dbReference>
<gene>
    <name evidence="1" type="ORF">Arub01_59120</name>
</gene>
<keyword evidence="2" id="KW-1185">Reference proteome</keyword>
<dbReference type="RefSeq" id="WP_067918323.1">
    <property type="nucleotide sequence ID" value="NZ_BSRZ01000032.1"/>
</dbReference>
<name>A0A9W6UXS7_9ACTN</name>
<proteinExistence type="predicted"/>
<evidence type="ECO:0000313" key="1">
    <source>
        <dbReference type="EMBL" id="GLW67669.1"/>
    </source>
</evidence>